<evidence type="ECO:0000256" key="1">
    <source>
        <dbReference type="SAM" id="SignalP"/>
    </source>
</evidence>
<dbReference type="STRING" id="1334629.MFUL124B02_38480"/>
<dbReference type="NCBIfam" id="NF007458">
    <property type="entry name" value="PRK10030.1"/>
    <property type="match status" value="1"/>
</dbReference>
<keyword evidence="4" id="KW-1185">Reference proteome</keyword>
<feature type="chain" id="PRO_5023042943" evidence="1">
    <location>
        <begin position="19"/>
        <end position="205"/>
    </location>
</feature>
<feature type="signal peptide" evidence="1">
    <location>
        <begin position="1"/>
        <end position="18"/>
    </location>
</feature>
<evidence type="ECO:0000313" key="5">
    <source>
        <dbReference type="Proteomes" id="UP000321514"/>
    </source>
</evidence>
<dbReference type="SUPFAM" id="SSF54001">
    <property type="entry name" value="Cysteine proteinases"/>
    <property type="match status" value="1"/>
</dbReference>
<dbReference type="InterPro" id="IPR024453">
    <property type="entry name" value="Peptidase_C92"/>
</dbReference>
<dbReference type="Pfam" id="PF05708">
    <property type="entry name" value="Peptidase_C92"/>
    <property type="match status" value="1"/>
</dbReference>
<dbReference type="EMBL" id="FOIB01000004">
    <property type="protein sequence ID" value="SEU02297.1"/>
    <property type="molecule type" value="Genomic_DNA"/>
</dbReference>
<organism evidence="2 5">
    <name type="scientific">Myxococcus fulvus</name>
    <dbReference type="NCBI Taxonomy" id="33"/>
    <lineage>
        <taxon>Bacteria</taxon>
        <taxon>Pseudomonadati</taxon>
        <taxon>Myxococcota</taxon>
        <taxon>Myxococcia</taxon>
        <taxon>Myxococcales</taxon>
        <taxon>Cystobacterineae</taxon>
        <taxon>Myxococcaceae</taxon>
        <taxon>Myxococcus</taxon>
    </lineage>
</organism>
<gene>
    <name evidence="2" type="ORF">MFU01_19980</name>
    <name evidence="3" type="ORF">SAMN05443572_104415</name>
</gene>
<dbReference type="Proteomes" id="UP000183760">
    <property type="component" value="Unassembled WGS sequence"/>
</dbReference>
<reference evidence="2 5" key="2">
    <citation type="submission" date="2019-07" db="EMBL/GenBank/DDBJ databases">
        <title>Whole genome shotgun sequence of Myxococcus fulvus NBRC 100333.</title>
        <authorList>
            <person name="Hosoyama A."/>
            <person name="Uohara A."/>
            <person name="Ohji S."/>
            <person name="Ichikawa N."/>
        </authorList>
    </citation>
    <scope>NUCLEOTIDE SEQUENCE [LARGE SCALE GENOMIC DNA]</scope>
    <source>
        <strain evidence="2 5">NBRC 100333</strain>
    </source>
</reference>
<sequence length="205" mass="22778">MRWMMGWALWLWGLSAVAAPRDALEAKLRTGDIVLHTSRSRQSQAIQVATHSPLSHVGLVEVTEKGAFVVEAVQPVQRVPFAKWKARGVKDRILVLRAEDIDAETKQRVLAAAKAHLGKPYDWRFGWGDDAMYCSELVRKAYAQGAGVEYGEMETLGSLNVAGLEKQMRERYGAKVPLELTLITPVSLARDTRLSVVHSDFPEAP</sequence>
<dbReference type="InterPro" id="IPR038765">
    <property type="entry name" value="Papain-like_cys_pep_sf"/>
</dbReference>
<keyword evidence="1" id="KW-0732">Signal</keyword>
<dbReference type="RefSeq" id="WP_074953750.1">
    <property type="nucleotide sequence ID" value="NZ_BJXR01000019.1"/>
</dbReference>
<evidence type="ECO:0000313" key="4">
    <source>
        <dbReference type="Proteomes" id="UP000183760"/>
    </source>
</evidence>
<proteinExistence type="predicted"/>
<dbReference type="Proteomes" id="UP000321514">
    <property type="component" value="Unassembled WGS sequence"/>
</dbReference>
<dbReference type="EMBL" id="BJXR01000019">
    <property type="protein sequence ID" value="GEN06961.1"/>
    <property type="molecule type" value="Genomic_DNA"/>
</dbReference>
<accession>A0A511SYH8</accession>
<dbReference type="AlphaFoldDB" id="A0A511SYH8"/>
<reference evidence="3 4" key="1">
    <citation type="submission" date="2016-10" db="EMBL/GenBank/DDBJ databases">
        <authorList>
            <person name="Varghese N."/>
            <person name="Submissions S."/>
        </authorList>
    </citation>
    <scope>NUCLEOTIDE SEQUENCE [LARGE SCALE GENOMIC DNA]</scope>
    <source>
        <strain evidence="3 4">DSM 16525</strain>
    </source>
</reference>
<name>A0A511SYH8_MYXFU</name>
<comment type="caution">
    <text evidence="2">The sequence shown here is derived from an EMBL/GenBank/DDBJ whole genome shotgun (WGS) entry which is preliminary data.</text>
</comment>
<evidence type="ECO:0000313" key="3">
    <source>
        <dbReference type="EMBL" id="SEU02297.1"/>
    </source>
</evidence>
<dbReference type="OrthoDB" id="195541at2"/>
<dbReference type="Gene3D" id="3.90.1720.10">
    <property type="entry name" value="endopeptidase domain like (from Nostoc punctiforme)"/>
    <property type="match status" value="1"/>
</dbReference>
<protein>
    <submittedName>
        <fullName evidence="3">Permuted papain-like amidase enzyme, YaeF/YiiX, C92 family</fullName>
    </submittedName>
</protein>
<evidence type="ECO:0000313" key="2">
    <source>
        <dbReference type="EMBL" id="GEN06961.1"/>
    </source>
</evidence>